<dbReference type="InterPro" id="IPR050080">
    <property type="entry name" value="RNase_PH"/>
</dbReference>
<keyword evidence="4 6" id="KW-0819">tRNA processing</keyword>
<organism evidence="9 10">
    <name type="scientific">Roseibacillus ishigakijimensis</name>
    <dbReference type="NCBI Taxonomy" id="454146"/>
    <lineage>
        <taxon>Bacteria</taxon>
        <taxon>Pseudomonadati</taxon>
        <taxon>Verrucomicrobiota</taxon>
        <taxon>Verrucomicrobiia</taxon>
        <taxon>Verrucomicrobiales</taxon>
        <taxon>Verrucomicrobiaceae</taxon>
        <taxon>Roseibacillus</taxon>
    </lineage>
</organism>
<feature type="domain" description="Exoribonuclease phosphorolytic" evidence="8">
    <location>
        <begin position="161"/>
        <end position="227"/>
    </location>
</feature>
<accession>A0A934VLI2</accession>
<dbReference type="InterPro" id="IPR018336">
    <property type="entry name" value="RNase_PH_CS"/>
</dbReference>
<feature type="domain" description="Exoribonuclease phosphorolytic" evidence="7">
    <location>
        <begin position="11"/>
        <end position="139"/>
    </location>
</feature>
<reference evidence="9" key="1">
    <citation type="submission" date="2021-01" db="EMBL/GenBank/DDBJ databases">
        <title>Modified the classification status of verrucomicrobia.</title>
        <authorList>
            <person name="Feng X."/>
        </authorList>
    </citation>
    <scope>NUCLEOTIDE SEQUENCE</scope>
    <source>
        <strain evidence="9">KCTC 12986</strain>
    </source>
</reference>
<dbReference type="Gene3D" id="3.30.230.70">
    <property type="entry name" value="GHMP Kinase, N-terminal domain"/>
    <property type="match status" value="1"/>
</dbReference>
<evidence type="ECO:0000256" key="2">
    <source>
        <dbReference type="ARBA" id="ARBA00022552"/>
    </source>
</evidence>
<evidence type="ECO:0000256" key="5">
    <source>
        <dbReference type="ARBA" id="ARBA00022884"/>
    </source>
</evidence>
<comment type="similarity">
    <text evidence="1 6">Belongs to the RNase PH family.</text>
</comment>
<name>A0A934VLI2_9BACT</name>
<proteinExistence type="inferred from homology"/>
<keyword evidence="6 9" id="KW-0548">Nucleotidyltransferase</keyword>
<dbReference type="RefSeq" id="WP_200390700.1">
    <property type="nucleotide sequence ID" value="NZ_JAENIO010000007.1"/>
</dbReference>
<protein>
    <recommendedName>
        <fullName evidence="6">Ribonuclease PH</fullName>
        <shortName evidence="6">RNase PH</shortName>
        <ecNumber evidence="6">2.7.7.56</ecNumber>
    </recommendedName>
    <alternativeName>
        <fullName evidence="6">tRNA nucleotidyltransferase</fullName>
    </alternativeName>
</protein>
<dbReference type="Proteomes" id="UP000604083">
    <property type="component" value="Unassembled WGS sequence"/>
</dbReference>
<dbReference type="AlphaFoldDB" id="A0A934VLI2"/>
<dbReference type="InterPro" id="IPR001247">
    <property type="entry name" value="ExoRNase_PH_dom1"/>
</dbReference>
<dbReference type="InterPro" id="IPR027408">
    <property type="entry name" value="PNPase/RNase_PH_dom_sf"/>
</dbReference>
<evidence type="ECO:0000256" key="3">
    <source>
        <dbReference type="ARBA" id="ARBA00022555"/>
    </source>
</evidence>
<keyword evidence="2 6" id="KW-0698">rRNA processing</keyword>
<dbReference type="PANTHER" id="PTHR11953:SF0">
    <property type="entry name" value="EXOSOME COMPLEX COMPONENT RRP41"/>
    <property type="match status" value="1"/>
</dbReference>
<comment type="caution">
    <text evidence="9">The sequence shown here is derived from an EMBL/GenBank/DDBJ whole genome shotgun (WGS) entry which is preliminary data.</text>
</comment>
<dbReference type="CDD" id="cd11362">
    <property type="entry name" value="RNase_PH_bact"/>
    <property type="match status" value="1"/>
</dbReference>
<dbReference type="PANTHER" id="PTHR11953">
    <property type="entry name" value="EXOSOME COMPLEX COMPONENT"/>
    <property type="match status" value="1"/>
</dbReference>
<comment type="function">
    <text evidence="6">Phosphorolytic 3'-5' exoribonuclease that plays an important role in tRNA 3'-end maturation. Removes nucleotide residues following the 3'-CCA terminus of tRNAs; can also add nucleotides to the ends of RNA molecules by using nucleoside diphosphates as substrates, but this may not be physiologically important. Probably plays a role in initiation of 16S rRNA degradation (leading to ribosome degradation) during starvation.</text>
</comment>
<evidence type="ECO:0000256" key="1">
    <source>
        <dbReference type="ARBA" id="ARBA00006678"/>
    </source>
</evidence>
<dbReference type="NCBIfam" id="TIGR01966">
    <property type="entry name" value="RNasePH"/>
    <property type="match status" value="1"/>
</dbReference>
<evidence type="ECO:0000256" key="6">
    <source>
        <dbReference type="HAMAP-Rule" id="MF_00564"/>
    </source>
</evidence>
<dbReference type="EC" id="2.7.7.56" evidence="6"/>
<dbReference type="SUPFAM" id="SSF55666">
    <property type="entry name" value="Ribonuclease PH domain 2-like"/>
    <property type="match status" value="1"/>
</dbReference>
<feature type="binding site" evidence="6">
    <location>
        <begin position="127"/>
        <end position="129"/>
    </location>
    <ligand>
        <name>phosphate</name>
        <dbReference type="ChEBI" id="CHEBI:43474"/>
        <note>substrate</note>
    </ligand>
</feature>
<keyword evidence="10" id="KW-1185">Reference proteome</keyword>
<dbReference type="InterPro" id="IPR020568">
    <property type="entry name" value="Ribosomal_Su5_D2-typ_SF"/>
</dbReference>
<keyword evidence="6 9" id="KW-0808">Transferase</keyword>
<dbReference type="GO" id="GO:0016075">
    <property type="term" value="P:rRNA catabolic process"/>
    <property type="evidence" value="ECO:0007669"/>
    <property type="project" value="UniProtKB-UniRule"/>
</dbReference>
<evidence type="ECO:0000313" key="10">
    <source>
        <dbReference type="Proteomes" id="UP000604083"/>
    </source>
</evidence>
<dbReference type="PROSITE" id="PS01277">
    <property type="entry name" value="RIBONUCLEASE_PH"/>
    <property type="match status" value="1"/>
</dbReference>
<dbReference type="Pfam" id="PF01138">
    <property type="entry name" value="RNase_PH"/>
    <property type="match status" value="1"/>
</dbReference>
<dbReference type="GO" id="GO:0008033">
    <property type="term" value="P:tRNA processing"/>
    <property type="evidence" value="ECO:0007669"/>
    <property type="project" value="UniProtKB-UniRule"/>
</dbReference>
<evidence type="ECO:0000259" key="7">
    <source>
        <dbReference type="Pfam" id="PF01138"/>
    </source>
</evidence>
<dbReference type="GO" id="GO:0000049">
    <property type="term" value="F:tRNA binding"/>
    <property type="evidence" value="ECO:0007669"/>
    <property type="project" value="UniProtKB-UniRule"/>
</dbReference>
<dbReference type="SUPFAM" id="SSF54211">
    <property type="entry name" value="Ribosomal protein S5 domain 2-like"/>
    <property type="match status" value="1"/>
</dbReference>
<dbReference type="HAMAP" id="MF_00564">
    <property type="entry name" value="RNase_PH"/>
    <property type="match status" value="1"/>
</dbReference>
<dbReference type="InterPro" id="IPR002381">
    <property type="entry name" value="RNase_PH_bac-type"/>
</dbReference>
<evidence type="ECO:0000259" key="8">
    <source>
        <dbReference type="Pfam" id="PF03725"/>
    </source>
</evidence>
<dbReference type="EMBL" id="JAENIO010000007">
    <property type="protein sequence ID" value="MBK1833267.1"/>
    <property type="molecule type" value="Genomic_DNA"/>
</dbReference>
<evidence type="ECO:0000256" key="4">
    <source>
        <dbReference type="ARBA" id="ARBA00022694"/>
    </source>
</evidence>
<comment type="catalytic activity">
    <reaction evidence="6">
        <text>tRNA(n+1) + phosphate = tRNA(n) + a ribonucleoside 5'-diphosphate</text>
        <dbReference type="Rhea" id="RHEA:10628"/>
        <dbReference type="Rhea" id="RHEA-COMP:17343"/>
        <dbReference type="Rhea" id="RHEA-COMP:17344"/>
        <dbReference type="ChEBI" id="CHEBI:43474"/>
        <dbReference type="ChEBI" id="CHEBI:57930"/>
        <dbReference type="ChEBI" id="CHEBI:173114"/>
        <dbReference type="EC" id="2.7.7.56"/>
    </reaction>
</comment>
<dbReference type="GO" id="GO:0031125">
    <property type="term" value="P:rRNA 3'-end processing"/>
    <property type="evidence" value="ECO:0007669"/>
    <property type="project" value="UniProtKB-ARBA"/>
</dbReference>
<keyword evidence="5" id="KW-0694">RNA-binding</keyword>
<sequence length="259" mass="28198">MTRPDGRQADEMRELTFTPNVAPHASGSVLVSFGNTRVICAATIEESVPGWMRYQKVEGGWLTAEYSMLPYSTHDRKRRDITSGKLDGRSTEIQRLIGRSLRAVIDLKKLGARTLWVDCDVLQADGGTRTASITGGCVASAIAINKLMAEGKLNDFPMKSLVAAISCGVYQDEVVLDLNYPEDKDASVDSNLVMTENLSFVEMQMSGEEATFSEDQMAQMVAVGKKGISEIVVKQREAILAAERAEPVDLASLAAAFQK</sequence>
<feature type="binding site" evidence="6">
    <location>
        <position position="89"/>
    </location>
    <ligand>
        <name>phosphate</name>
        <dbReference type="ChEBI" id="CHEBI:43474"/>
        <note>substrate</note>
    </ligand>
</feature>
<dbReference type="InterPro" id="IPR015847">
    <property type="entry name" value="ExoRNase_PH_dom2"/>
</dbReference>
<keyword evidence="3 6" id="KW-0820">tRNA-binding</keyword>
<dbReference type="GO" id="GO:0000175">
    <property type="term" value="F:3'-5'-RNA exonuclease activity"/>
    <property type="evidence" value="ECO:0007669"/>
    <property type="project" value="UniProtKB-UniRule"/>
</dbReference>
<evidence type="ECO:0000313" key="9">
    <source>
        <dbReference type="EMBL" id="MBK1833267.1"/>
    </source>
</evidence>
<dbReference type="FunFam" id="3.30.230.70:FF:000003">
    <property type="entry name" value="Ribonuclease PH"/>
    <property type="match status" value="1"/>
</dbReference>
<dbReference type="InterPro" id="IPR036345">
    <property type="entry name" value="ExoRNase_PH_dom2_sf"/>
</dbReference>
<gene>
    <name evidence="6 9" type="primary">rph</name>
    <name evidence="9" type="ORF">JIN78_04270</name>
</gene>
<dbReference type="Pfam" id="PF03725">
    <property type="entry name" value="RNase_PH_C"/>
    <property type="match status" value="1"/>
</dbReference>
<dbReference type="GO" id="GO:0009022">
    <property type="term" value="F:tRNA nucleotidyltransferase activity"/>
    <property type="evidence" value="ECO:0007669"/>
    <property type="project" value="UniProtKB-UniRule"/>
</dbReference>
<comment type="subunit">
    <text evidence="6">Homohexameric ring arranged as a trimer of dimers.</text>
</comment>